<gene>
    <name evidence="1" type="ORF">ENH87_08355</name>
</gene>
<reference evidence="1" key="1">
    <citation type="journal article" date="2020" name="mSystems">
        <title>Genome- and Community-Level Interaction Insights into Carbon Utilization and Element Cycling Functions of Hydrothermarchaeota in Hydrothermal Sediment.</title>
        <authorList>
            <person name="Zhou Z."/>
            <person name="Liu Y."/>
            <person name="Xu W."/>
            <person name="Pan J."/>
            <person name="Luo Z.H."/>
            <person name="Li M."/>
        </authorList>
    </citation>
    <scope>NUCLEOTIDE SEQUENCE [LARGE SCALE GENOMIC DNA]</scope>
    <source>
        <strain evidence="1">HyVt-345</strain>
    </source>
</reference>
<organism evidence="1">
    <name type="scientific">Pricia antarctica</name>
    <dbReference type="NCBI Taxonomy" id="641691"/>
    <lineage>
        <taxon>Bacteria</taxon>
        <taxon>Pseudomonadati</taxon>
        <taxon>Bacteroidota</taxon>
        <taxon>Flavobacteriia</taxon>
        <taxon>Flavobacteriales</taxon>
        <taxon>Flavobacteriaceae</taxon>
        <taxon>Pricia</taxon>
    </lineage>
</organism>
<dbReference type="Proteomes" id="UP000886191">
    <property type="component" value="Unassembled WGS sequence"/>
</dbReference>
<accession>A0A831QQH8</accession>
<protein>
    <submittedName>
        <fullName evidence="1">Uncharacterized protein</fullName>
    </submittedName>
</protein>
<dbReference type="EMBL" id="DRGL01000027">
    <property type="protein sequence ID" value="HEA20917.1"/>
    <property type="molecule type" value="Genomic_DNA"/>
</dbReference>
<comment type="caution">
    <text evidence="1">The sequence shown here is derived from an EMBL/GenBank/DDBJ whole genome shotgun (WGS) entry which is preliminary data.</text>
</comment>
<dbReference type="AlphaFoldDB" id="A0A831QQH8"/>
<evidence type="ECO:0000313" key="1">
    <source>
        <dbReference type="EMBL" id="HEA20917.1"/>
    </source>
</evidence>
<proteinExistence type="predicted"/>
<name>A0A831QQH8_9FLAO</name>
<sequence>MDLVPIGKKKASIFNGFCDYHDSKLFSPIENEDIVFTEEQNFLITYRSFAHSFHQISEIYNYYLSDAEFIKEFPPDYLEAHTRYTEWAIVKLSKYKMILDNLMESQNYSSINYHYRVVEPFVPIAASSILRTKYTYKNKYIYDGENYANIILNVIPDGKRTVILISQFKKDELGKVFFDEFKELSNEQFTHAISSLILFCTENTFFSPKLWDKFSTTDKQRLLEEKNFCTHYGGRLNRFFKSNYDIFKYQ</sequence>